<keyword evidence="1" id="KW-0694">RNA-binding</keyword>
<dbReference type="AlphaFoldDB" id="X6NPP2"/>
<dbReference type="SMART" id="SM00360">
    <property type="entry name" value="RRM"/>
    <property type="match status" value="1"/>
</dbReference>
<comment type="caution">
    <text evidence="4">The sequence shown here is derived from an EMBL/GenBank/DDBJ whole genome shotgun (WGS) entry which is preliminary data.</text>
</comment>
<dbReference type="GO" id="GO:0003723">
    <property type="term" value="F:RNA binding"/>
    <property type="evidence" value="ECO:0007669"/>
    <property type="project" value="UniProtKB-UniRule"/>
</dbReference>
<accession>X6NPP2</accession>
<organism evidence="4 5">
    <name type="scientific">Reticulomyxa filosa</name>
    <dbReference type="NCBI Taxonomy" id="46433"/>
    <lineage>
        <taxon>Eukaryota</taxon>
        <taxon>Sar</taxon>
        <taxon>Rhizaria</taxon>
        <taxon>Retaria</taxon>
        <taxon>Foraminifera</taxon>
        <taxon>Monothalamids</taxon>
        <taxon>Reticulomyxidae</taxon>
        <taxon>Reticulomyxa</taxon>
    </lineage>
</organism>
<keyword evidence="5" id="KW-1185">Reference proteome</keyword>
<dbReference type="Proteomes" id="UP000023152">
    <property type="component" value="Unassembled WGS sequence"/>
</dbReference>
<dbReference type="InterPro" id="IPR012677">
    <property type="entry name" value="Nucleotide-bd_a/b_plait_sf"/>
</dbReference>
<dbReference type="InterPro" id="IPR000504">
    <property type="entry name" value="RRM_dom"/>
</dbReference>
<feature type="domain" description="RRM" evidence="3">
    <location>
        <begin position="131"/>
        <end position="215"/>
    </location>
</feature>
<dbReference type="InterPro" id="IPR035979">
    <property type="entry name" value="RBD_domain_sf"/>
</dbReference>
<dbReference type="PROSITE" id="PS50102">
    <property type="entry name" value="RRM"/>
    <property type="match status" value="1"/>
</dbReference>
<dbReference type="EMBL" id="ASPP01006943">
    <property type="protein sequence ID" value="ETO27971.1"/>
    <property type="molecule type" value="Genomic_DNA"/>
</dbReference>
<dbReference type="OrthoDB" id="439808at2759"/>
<dbReference type="Gene3D" id="3.30.70.330">
    <property type="match status" value="1"/>
</dbReference>
<protein>
    <recommendedName>
        <fullName evidence="3">RRM domain-containing protein</fullName>
    </recommendedName>
</protein>
<gene>
    <name evidence="4" type="ORF">RFI_09165</name>
</gene>
<proteinExistence type="predicted"/>
<sequence length="346" mass="40852">MSSYLRNLKYEHLCSNIIKLKDLSKFFDFSKEQLFVLKLFLKEKNGMKNLTFFEGRKRDEEAYENVDTEAPTNRRQQSRGGNPNRNSNRRTSDNDFSGYVRTQHSREKSQFNDNDFCCHWATDDDKIQIKTRVCIRNVSFNATHNEINDFLNAQFDEMAIRSKIKGTNLISGPDGKFKGLVFVDCQDEQIAQQLVNNLNKKLYFNRPLYVDFAHEKPKFKVLKYSIYLMKECIEKDLLIYYKGYFALDENSYKKNVLTIAEQSKLIASFRIHGIQKSKQKQRSKGISAELICNIFSKTKSLCPVFCILRFVIFVCYMSSTFTHKIYFHNIVFFTYIEYIQVLHQIF</sequence>
<feature type="region of interest" description="Disordered" evidence="2">
    <location>
        <begin position="63"/>
        <end position="97"/>
    </location>
</feature>
<evidence type="ECO:0000313" key="4">
    <source>
        <dbReference type="EMBL" id="ETO27971.1"/>
    </source>
</evidence>
<dbReference type="SUPFAM" id="SSF54928">
    <property type="entry name" value="RNA-binding domain, RBD"/>
    <property type="match status" value="1"/>
</dbReference>
<reference evidence="4 5" key="1">
    <citation type="journal article" date="2013" name="Curr. Biol.">
        <title>The Genome of the Foraminiferan Reticulomyxa filosa.</title>
        <authorList>
            <person name="Glockner G."/>
            <person name="Hulsmann N."/>
            <person name="Schleicher M."/>
            <person name="Noegel A.A."/>
            <person name="Eichinger L."/>
            <person name="Gallinger C."/>
            <person name="Pawlowski J."/>
            <person name="Sierra R."/>
            <person name="Euteneuer U."/>
            <person name="Pillet L."/>
            <person name="Moustafa A."/>
            <person name="Platzer M."/>
            <person name="Groth M."/>
            <person name="Szafranski K."/>
            <person name="Schliwa M."/>
        </authorList>
    </citation>
    <scope>NUCLEOTIDE SEQUENCE [LARGE SCALE GENOMIC DNA]</scope>
</reference>
<name>X6NPP2_RETFI</name>
<evidence type="ECO:0000259" key="3">
    <source>
        <dbReference type="PROSITE" id="PS50102"/>
    </source>
</evidence>
<evidence type="ECO:0000256" key="1">
    <source>
        <dbReference type="PROSITE-ProRule" id="PRU00176"/>
    </source>
</evidence>
<evidence type="ECO:0000313" key="5">
    <source>
        <dbReference type="Proteomes" id="UP000023152"/>
    </source>
</evidence>
<evidence type="ECO:0000256" key="2">
    <source>
        <dbReference type="SAM" id="MobiDB-lite"/>
    </source>
</evidence>